<dbReference type="InterPro" id="IPR011162">
    <property type="entry name" value="MHC_I/II-like_Ag-recog"/>
</dbReference>
<dbReference type="GO" id="GO:0019882">
    <property type="term" value="P:antigen processing and presentation"/>
    <property type="evidence" value="ECO:0007669"/>
    <property type="project" value="InterPro"/>
</dbReference>
<dbReference type="Proteomes" id="UP000727407">
    <property type="component" value="Unassembled WGS sequence"/>
</dbReference>
<dbReference type="PANTHER" id="PTHR19944">
    <property type="entry name" value="MHC CLASS II-RELATED"/>
    <property type="match status" value="1"/>
</dbReference>
<dbReference type="InterPro" id="IPR007110">
    <property type="entry name" value="Ig-like_dom"/>
</dbReference>
<dbReference type="PROSITE" id="PS50835">
    <property type="entry name" value="IG_LIKE"/>
    <property type="match status" value="2"/>
</dbReference>
<dbReference type="InterPro" id="IPR050160">
    <property type="entry name" value="MHC/Immunoglobulin"/>
</dbReference>
<keyword evidence="2" id="KW-0325">Glycoprotein</keyword>
<evidence type="ECO:0000313" key="6">
    <source>
        <dbReference type="EMBL" id="KAF5881398.1"/>
    </source>
</evidence>
<keyword evidence="7" id="KW-1185">Reference proteome</keyword>
<keyword evidence="4" id="KW-0812">Transmembrane</keyword>
<dbReference type="PROSITE" id="PS00290">
    <property type="entry name" value="IG_MHC"/>
    <property type="match status" value="1"/>
</dbReference>
<gene>
    <name evidence="6" type="primary">IcpuDAB</name>
    <name evidence="6" type="ORF">DAT39_023145</name>
</gene>
<evidence type="ECO:0000256" key="1">
    <source>
        <dbReference type="ARBA" id="ARBA00007394"/>
    </source>
</evidence>
<keyword evidence="4" id="KW-1133">Transmembrane helix</keyword>
<dbReference type="InterPro" id="IPR001003">
    <property type="entry name" value="MHC_II_a_N"/>
</dbReference>
<feature type="non-terminal residue" evidence="6">
    <location>
        <position position="1"/>
    </location>
</feature>
<dbReference type="InterPro" id="IPR013783">
    <property type="entry name" value="Ig-like_fold"/>
</dbReference>
<organism evidence="6 7">
    <name type="scientific">Clarias magur</name>
    <name type="common">Asian catfish</name>
    <name type="synonym">Macropteronotus magur</name>
    <dbReference type="NCBI Taxonomy" id="1594786"/>
    <lineage>
        <taxon>Eukaryota</taxon>
        <taxon>Metazoa</taxon>
        <taxon>Chordata</taxon>
        <taxon>Craniata</taxon>
        <taxon>Vertebrata</taxon>
        <taxon>Euteleostomi</taxon>
        <taxon>Actinopterygii</taxon>
        <taxon>Neopterygii</taxon>
        <taxon>Teleostei</taxon>
        <taxon>Ostariophysi</taxon>
        <taxon>Siluriformes</taxon>
        <taxon>Clariidae</taxon>
        <taxon>Clarias</taxon>
    </lineage>
</organism>
<dbReference type="SUPFAM" id="SSF54452">
    <property type="entry name" value="MHC antigen-recognition domain"/>
    <property type="match status" value="1"/>
</dbReference>
<proteinExistence type="inferred from homology"/>
<dbReference type="InterPro" id="IPR003597">
    <property type="entry name" value="Ig_C1-set"/>
</dbReference>
<evidence type="ECO:0000313" key="7">
    <source>
        <dbReference type="Proteomes" id="UP000727407"/>
    </source>
</evidence>
<keyword evidence="4" id="KW-0472">Membrane</keyword>
<feature type="domain" description="Ig-like" evidence="5">
    <location>
        <begin position="2"/>
        <end position="90"/>
    </location>
</feature>
<feature type="domain" description="Ig-like" evidence="5">
    <location>
        <begin position="180"/>
        <end position="277"/>
    </location>
</feature>
<reference evidence="6" key="1">
    <citation type="submission" date="2020-07" db="EMBL/GenBank/DDBJ databases">
        <title>Clarias magur genome sequencing, assembly and annotation.</title>
        <authorList>
            <person name="Kushwaha B."/>
            <person name="Kumar R."/>
            <person name="Das P."/>
            <person name="Joshi C.G."/>
            <person name="Kumar D."/>
            <person name="Nagpure N.S."/>
            <person name="Pandey M."/>
            <person name="Agarwal S."/>
            <person name="Srivastava S."/>
            <person name="Singh M."/>
            <person name="Sahoo L."/>
            <person name="Jayasankar P."/>
            <person name="Meher P.K."/>
            <person name="Koringa P.G."/>
            <person name="Iquebal M.A."/>
            <person name="Das S.P."/>
            <person name="Bit A."/>
            <person name="Patnaik S."/>
            <person name="Patel N."/>
            <person name="Shah T.M."/>
            <person name="Hinsu A."/>
            <person name="Jena J.K."/>
        </authorList>
    </citation>
    <scope>NUCLEOTIDE SEQUENCE</scope>
    <source>
        <strain evidence="6">CIFAMagur01</strain>
        <tissue evidence="6">Testis</tissue>
    </source>
</reference>
<dbReference type="Pfam" id="PF07654">
    <property type="entry name" value="C1-set"/>
    <property type="match status" value="2"/>
</dbReference>
<dbReference type="Gene3D" id="2.60.40.10">
    <property type="entry name" value="Immunoglobulins"/>
    <property type="match status" value="2"/>
</dbReference>
<comment type="caution">
    <text evidence="6">The sequence shown here is derived from an EMBL/GenBank/DDBJ whole genome shotgun (WGS) entry which is preliminary data.</text>
</comment>
<dbReference type="OrthoDB" id="9940220at2759"/>
<name>A0A8J4X7C6_CLAMG</name>
<evidence type="ECO:0000259" key="5">
    <source>
        <dbReference type="PROSITE" id="PS50835"/>
    </source>
</evidence>
<dbReference type="GO" id="GO:0006955">
    <property type="term" value="P:immune response"/>
    <property type="evidence" value="ECO:0007669"/>
    <property type="project" value="InterPro"/>
</dbReference>
<dbReference type="InterPro" id="IPR036179">
    <property type="entry name" value="Ig-like_dom_sf"/>
</dbReference>
<evidence type="ECO:0000256" key="2">
    <source>
        <dbReference type="ARBA" id="ARBA00023180"/>
    </source>
</evidence>
<dbReference type="EMBL" id="QNUK01001454">
    <property type="protein sequence ID" value="KAF5881398.1"/>
    <property type="molecule type" value="Genomic_DNA"/>
</dbReference>
<dbReference type="AlphaFoldDB" id="A0A8J4X7C6"/>
<accession>A0A8J4X7C6</accession>
<dbReference type="PANTHER" id="PTHR19944:SF86">
    <property type="entry name" value="HLA CLASS II HISTOCOMPATIBILITY ANTIGEN, DR ALPHA CHAIN"/>
    <property type="match status" value="1"/>
</dbReference>
<evidence type="ECO:0000256" key="4">
    <source>
        <dbReference type="SAM" id="Phobius"/>
    </source>
</evidence>
<dbReference type="SUPFAM" id="SSF48726">
    <property type="entry name" value="Immunoglobulin"/>
    <property type="match status" value="2"/>
</dbReference>
<dbReference type="GO" id="GO:0042613">
    <property type="term" value="C:MHC class II protein complex"/>
    <property type="evidence" value="ECO:0007669"/>
    <property type="project" value="InterPro"/>
</dbReference>
<feature type="transmembrane region" description="Helical" evidence="4">
    <location>
        <begin position="105"/>
        <end position="126"/>
    </location>
</feature>
<evidence type="ECO:0000256" key="3">
    <source>
        <dbReference type="ARBA" id="ARBA00023319"/>
    </source>
</evidence>
<feature type="non-terminal residue" evidence="6">
    <location>
        <position position="277"/>
    </location>
</feature>
<protein>
    <submittedName>
        <fullName evidence="6">MHC class II beta chain</fullName>
    </submittedName>
</protein>
<dbReference type="Pfam" id="PF00993">
    <property type="entry name" value="MHC_II_alpha"/>
    <property type="match status" value="1"/>
</dbReference>
<keyword evidence="3" id="KW-0393">Immunoglobulin domain</keyword>
<comment type="similarity">
    <text evidence="1">Belongs to the MHC class II family.</text>
</comment>
<sequence>EPQVKVRSVKKSDGSHPAVLMCSAYSFYPKPIKVTWLRNGREVDGGLTSTEEMADGDWYYQIHSHLEYTPEPGEEISCVVEHASFSKPMSYKWDPSMSEPDKSKIAIGASGLVLGVVLSAAGFIYYRKKCSDFKKKGQVMKFPEFANPVKIPDLYEYSVSNQEICKQNRGLAVKFYKNTPEALDIPQNSIYPRDNVRVGRKSTLICHSAHFFPPPVHITWSRNGVNVTDDATLSQFYPNEDDTYNQFSHLPFTPKEGDVYTCMVEHKSMQTPDTKTW</sequence>
<dbReference type="SMART" id="SM00407">
    <property type="entry name" value="IGc1"/>
    <property type="match status" value="2"/>
</dbReference>
<dbReference type="InterPro" id="IPR003006">
    <property type="entry name" value="Ig/MHC_CS"/>
</dbReference>